<evidence type="ECO:0000313" key="2">
    <source>
        <dbReference type="Proteomes" id="UP000295172"/>
    </source>
</evidence>
<accession>A0A4R4WGY8</accession>
<sequence length="206" mass="22830">MGSKAAMVAFAELDSRRALRELRFIDRAESKRLAERVVGGASREMDPLPLDLAVWPPPGIVCAANLPAHDIVCFRDFARRRPSELTEQVSRLASGRNAYGVFMHSANDWAAFAVWSGGNLLRSLSLSPSSGVIEDLGERLPFESPFWRGERPVRSAANYALPFHPVDLGNEALREFFGFILEGREDDFCIDPEEIEIPAFHAASEA</sequence>
<dbReference type="AlphaFoldDB" id="A0A4R4WGY8"/>
<protein>
    <submittedName>
        <fullName evidence="1">Uncharacterized protein</fullName>
    </submittedName>
</protein>
<keyword evidence="2" id="KW-1185">Reference proteome</keyword>
<gene>
    <name evidence="1" type="ORF">E1218_27545</name>
</gene>
<dbReference type="Pfam" id="PF21997">
    <property type="entry name" value="DUF6928"/>
    <property type="match status" value="1"/>
</dbReference>
<comment type="caution">
    <text evidence="1">The sequence shown here is derived from an EMBL/GenBank/DDBJ whole genome shotgun (WGS) entry which is preliminary data.</text>
</comment>
<dbReference type="OrthoDB" id="4772769at2"/>
<organism evidence="1 2">
    <name type="scientific">Kribbella turkmenica</name>
    <dbReference type="NCBI Taxonomy" id="2530375"/>
    <lineage>
        <taxon>Bacteria</taxon>
        <taxon>Bacillati</taxon>
        <taxon>Actinomycetota</taxon>
        <taxon>Actinomycetes</taxon>
        <taxon>Propionibacteriales</taxon>
        <taxon>Kribbellaceae</taxon>
        <taxon>Kribbella</taxon>
    </lineage>
</organism>
<proteinExistence type="predicted"/>
<reference evidence="1 2" key="1">
    <citation type="submission" date="2019-02" db="EMBL/GenBank/DDBJ databases">
        <title>Draft genome sequences of novel Actinobacteria.</title>
        <authorList>
            <person name="Sahin N."/>
            <person name="Ay H."/>
            <person name="Saygin H."/>
        </authorList>
    </citation>
    <scope>NUCLEOTIDE SEQUENCE [LARGE SCALE GENOMIC DNA]</scope>
    <source>
        <strain evidence="1 2">16K104</strain>
    </source>
</reference>
<dbReference type="EMBL" id="SMKR01000149">
    <property type="protein sequence ID" value="TDD17601.1"/>
    <property type="molecule type" value="Genomic_DNA"/>
</dbReference>
<dbReference type="InterPro" id="IPR053847">
    <property type="entry name" value="DUF6928"/>
</dbReference>
<evidence type="ECO:0000313" key="1">
    <source>
        <dbReference type="EMBL" id="TDD17601.1"/>
    </source>
</evidence>
<dbReference type="Proteomes" id="UP000295172">
    <property type="component" value="Unassembled WGS sequence"/>
</dbReference>
<name>A0A4R4WGY8_9ACTN</name>